<evidence type="ECO:0000313" key="14">
    <source>
        <dbReference type="EMBL" id="GKV25826.1"/>
    </source>
</evidence>
<dbReference type="SMART" id="SM00332">
    <property type="entry name" value="PP2Cc"/>
    <property type="match status" value="1"/>
</dbReference>
<comment type="similarity">
    <text evidence="3 12">Belongs to the PP2C family.</text>
</comment>
<dbReference type="EMBL" id="BPVZ01000070">
    <property type="protein sequence ID" value="GKV25826.1"/>
    <property type="molecule type" value="Genomic_DNA"/>
</dbReference>
<evidence type="ECO:0000256" key="9">
    <source>
        <dbReference type="ARBA" id="ARBA00023211"/>
    </source>
</evidence>
<evidence type="ECO:0000256" key="7">
    <source>
        <dbReference type="ARBA" id="ARBA00022842"/>
    </source>
</evidence>
<dbReference type="EC" id="3.1.3.16" evidence="4"/>
<feature type="domain" description="PPM-type phosphatase" evidence="13">
    <location>
        <begin position="52"/>
        <end position="352"/>
    </location>
</feature>
<keyword evidence="6 12" id="KW-0378">Hydrolase</keyword>
<dbReference type="AlphaFoldDB" id="A0AAV5KMZ4"/>
<keyword evidence="5" id="KW-0479">Metal-binding</keyword>
<sequence>MLSWLGNVAFACCRPDPIVRIMNMDDDDKRLDASSLASLFWGRDLGKHSFGDFSIAVVQANDVIEDHSQVETAQDATFVGIYDGHGGPNASRFVSKHLFHNLFRLALEKGTISEDVLRRAVIATENEFLALVRKTFGTNPLIAAVGTCCLIGVIWEGTLYVANLGDSRAVIGCLGKSKVVVAEQLTRDHNVGLEEVREEVRSLYPHDPSIVVEEGGTWRVKGLLQVSRAIGDAFMKQPEYYRNPLINAYYHIPEPFNRPVVTPEPSLNRRVLQPSDKFIIFASDGLWEFLTNQQAVDIVVQYPRAGIAKRLVERALREAAKKRWMHFNKFMKLPKGKRREFHDDITVVVIFIDPELLEREAFAPELSVSGFSDVVRPSSFSVMEVEEHDSSSSLELIFESVED</sequence>
<comment type="catalytic activity">
    <reaction evidence="10">
        <text>O-phospho-L-seryl-[protein] + H2O = L-seryl-[protein] + phosphate</text>
        <dbReference type="Rhea" id="RHEA:20629"/>
        <dbReference type="Rhea" id="RHEA-COMP:9863"/>
        <dbReference type="Rhea" id="RHEA-COMP:11604"/>
        <dbReference type="ChEBI" id="CHEBI:15377"/>
        <dbReference type="ChEBI" id="CHEBI:29999"/>
        <dbReference type="ChEBI" id="CHEBI:43474"/>
        <dbReference type="ChEBI" id="CHEBI:83421"/>
        <dbReference type="EC" id="3.1.3.16"/>
    </reaction>
</comment>
<dbReference type="FunFam" id="3.60.40.10:FF:000020">
    <property type="entry name" value="Probable protein phosphatase 2C 42"/>
    <property type="match status" value="1"/>
</dbReference>
<evidence type="ECO:0000256" key="11">
    <source>
        <dbReference type="ARBA" id="ARBA00048336"/>
    </source>
</evidence>
<protein>
    <recommendedName>
        <fullName evidence="4">protein-serine/threonine phosphatase</fullName>
        <ecNumber evidence="4">3.1.3.16</ecNumber>
    </recommendedName>
</protein>
<evidence type="ECO:0000256" key="3">
    <source>
        <dbReference type="ARBA" id="ARBA00006702"/>
    </source>
</evidence>
<dbReference type="InterPro" id="IPR000222">
    <property type="entry name" value="PP2C_BS"/>
</dbReference>
<evidence type="ECO:0000256" key="4">
    <source>
        <dbReference type="ARBA" id="ARBA00013081"/>
    </source>
</evidence>
<evidence type="ECO:0000256" key="12">
    <source>
        <dbReference type="RuleBase" id="RU003465"/>
    </source>
</evidence>
<evidence type="ECO:0000313" key="15">
    <source>
        <dbReference type="Proteomes" id="UP001054252"/>
    </source>
</evidence>
<comment type="catalytic activity">
    <reaction evidence="11">
        <text>O-phospho-L-threonyl-[protein] + H2O = L-threonyl-[protein] + phosphate</text>
        <dbReference type="Rhea" id="RHEA:47004"/>
        <dbReference type="Rhea" id="RHEA-COMP:11060"/>
        <dbReference type="Rhea" id="RHEA-COMP:11605"/>
        <dbReference type="ChEBI" id="CHEBI:15377"/>
        <dbReference type="ChEBI" id="CHEBI:30013"/>
        <dbReference type="ChEBI" id="CHEBI:43474"/>
        <dbReference type="ChEBI" id="CHEBI:61977"/>
        <dbReference type="EC" id="3.1.3.16"/>
    </reaction>
</comment>
<reference evidence="14 15" key="1">
    <citation type="journal article" date="2021" name="Commun. Biol.">
        <title>The genome of Shorea leprosula (Dipterocarpaceae) highlights the ecological relevance of drought in aseasonal tropical rainforests.</title>
        <authorList>
            <person name="Ng K.K.S."/>
            <person name="Kobayashi M.J."/>
            <person name="Fawcett J.A."/>
            <person name="Hatakeyama M."/>
            <person name="Paape T."/>
            <person name="Ng C.H."/>
            <person name="Ang C.C."/>
            <person name="Tnah L.H."/>
            <person name="Lee C.T."/>
            <person name="Nishiyama T."/>
            <person name="Sese J."/>
            <person name="O'Brien M.J."/>
            <person name="Copetti D."/>
            <person name="Mohd Noor M.I."/>
            <person name="Ong R.C."/>
            <person name="Putra M."/>
            <person name="Sireger I.Z."/>
            <person name="Indrioko S."/>
            <person name="Kosugi Y."/>
            <person name="Izuno A."/>
            <person name="Isagi Y."/>
            <person name="Lee S.L."/>
            <person name="Shimizu K.K."/>
        </authorList>
    </citation>
    <scope>NUCLEOTIDE SEQUENCE [LARGE SCALE GENOMIC DNA]</scope>
    <source>
        <strain evidence="14">214</strain>
    </source>
</reference>
<dbReference type="SUPFAM" id="SSF81606">
    <property type="entry name" value="PP2C-like"/>
    <property type="match status" value="1"/>
</dbReference>
<dbReference type="InterPro" id="IPR001932">
    <property type="entry name" value="PPM-type_phosphatase-like_dom"/>
</dbReference>
<keyword evidence="15" id="KW-1185">Reference proteome</keyword>
<organism evidence="14 15">
    <name type="scientific">Rubroshorea leprosula</name>
    <dbReference type="NCBI Taxonomy" id="152421"/>
    <lineage>
        <taxon>Eukaryota</taxon>
        <taxon>Viridiplantae</taxon>
        <taxon>Streptophyta</taxon>
        <taxon>Embryophyta</taxon>
        <taxon>Tracheophyta</taxon>
        <taxon>Spermatophyta</taxon>
        <taxon>Magnoliopsida</taxon>
        <taxon>eudicotyledons</taxon>
        <taxon>Gunneridae</taxon>
        <taxon>Pentapetalae</taxon>
        <taxon>rosids</taxon>
        <taxon>malvids</taxon>
        <taxon>Malvales</taxon>
        <taxon>Dipterocarpaceae</taxon>
        <taxon>Rubroshorea</taxon>
    </lineage>
</organism>
<dbReference type="PROSITE" id="PS01032">
    <property type="entry name" value="PPM_1"/>
    <property type="match status" value="1"/>
</dbReference>
<dbReference type="InterPro" id="IPR036457">
    <property type="entry name" value="PPM-type-like_dom_sf"/>
</dbReference>
<evidence type="ECO:0000256" key="10">
    <source>
        <dbReference type="ARBA" id="ARBA00047761"/>
    </source>
</evidence>
<evidence type="ECO:0000256" key="5">
    <source>
        <dbReference type="ARBA" id="ARBA00022723"/>
    </source>
</evidence>
<dbReference type="GO" id="GO:0046872">
    <property type="term" value="F:metal ion binding"/>
    <property type="evidence" value="ECO:0007669"/>
    <property type="project" value="UniProtKB-KW"/>
</dbReference>
<keyword evidence="7" id="KW-0460">Magnesium</keyword>
<dbReference type="PROSITE" id="PS51746">
    <property type="entry name" value="PPM_2"/>
    <property type="match status" value="1"/>
</dbReference>
<comment type="cofactor">
    <cofactor evidence="2">
        <name>Mg(2+)</name>
        <dbReference type="ChEBI" id="CHEBI:18420"/>
    </cofactor>
</comment>
<evidence type="ECO:0000259" key="13">
    <source>
        <dbReference type="PROSITE" id="PS51746"/>
    </source>
</evidence>
<dbReference type="CDD" id="cd00143">
    <property type="entry name" value="PP2Cc"/>
    <property type="match status" value="1"/>
</dbReference>
<dbReference type="Gene3D" id="3.60.40.10">
    <property type="entry name" value="PPM-type phosphatase domain"/>
    <property type="match status" value="1"/>
</dbReference>
<comment type="caution">
    <text evidence="14">The sequence shown here is derived from an EMBL/GenBank/DDBJ whole genome shotgun (WGS) entry which is preliminary data.</text>
</comment>
<dbReference type="InterPro" id="IPR015655">
    <property type="entry name" value="PP2C"/>
</dbReference>
<dbReference type="Pfam" id="PF00481">
    <property type="entry name" value="PP2C"/>
    <property type="match status" value="1"/>
</dbReference>
<keyword evidence="8 12" id="KW-0904">Protein phosphatase</keyword>
<name>A0AAV5KMZ4_9ROSI</name>
<evidence type="ECO:0000256" key="8">
    <source>
        <dbReference type="ARBA" id="ARBA00022912"/>
    </source>
</evidence>
<comment type="cofactor">
    <cofactor evidence="1">
        <name>Mn(2+)</name>
        <dbReference type="ChEBI" id="CHEBI:29035"/>
    </cofactor>
</comment>
<dbReference type="GO" id="GO:0004722">
    <property type="term" value="F:protein serine/threonine phosphatase activity"/>
    <property type="evidence" value="ECO:0007669"/>
    <property type="project" value="UniProtKB-EC"/>
</dbReference>
<evidence type="ECO:0000256" key="2">
    <source>
        <dbReference type="ARBA" id="ARBA00001946"/>
    </source>
</evidence>
<dbReference type="Proteomes" id="UP001054252">
    <property type="component" value="Unassembled WGS sequence"/>
</dbReference>
<dbReference type="PANTHER" id="PTHR47992">
    <property type="entry name" value="PROTEIN PHOSPHATASE"/>
    <property type="match status" value="1"/>
</dbReference>
<evidence type="ECO:0000256" key="1">
    <source>
        <dbReference type="ARBA" id="ARBA00001936"/>
    </source>
</evidence>
<evidence type="ECO:0000256" key="6">
    <source>
        <dbReference type="ARBA" id="ARBA00022801"/>
    </source>
</evidence>
<gene>
    <name evidence="14" type="ORF">SLEP1_g35209</name>
</gene>
<proteinExistence type="inferred from homology"/>
<keyword evidence="9" id="KW-0464">Manganese</keyword>
<accession>A0AAV5KMZ4</accession>